<gene>
    <name evidence="2" type="ORF">CVLEPA_LOCUS28928</name>
</gene>
<comment type="caution">
    <text evidence="2">The sequence shown here is derived from an EMBL/GenBank/DDBJ whole genome shotgun (WGS) entry which is preliminary data.</text>
</comment>
<evidence type="ECO:0000313" key="2">
    <source>
        <dbReference type="EMBL" id="CAK8695691.1"/>
    </source>
</evidence>
<proteinExistence type="predicted"/>
<reference evidence="2 3" key="1">
    <citation type="submission" date="2024-02" db="EMBL/GenBank/DDBJ databases">
        <authorList>
            <person name="Daric V."/>
            <person name="Darras S."/>
        </authorList>
    </citation>
    <scope>NUCLEOTIDE SEQUENCE [LARGE SCALE GENOMIC DNA]</scope>
</reference>
<sequence>MRRSQDESFFSTQKPKVFLSELLVPEKPSKKSMKQSRTITNVHSKTKPKVAKKTDNTTHNSKCGQEQINERPGTFRHPSRGRNVSPVPDYSGSDYKEPDGELNELISHYSLVTECAILVAMTRKTTRSAFPETTQVVRNAVPPKSVRKKG</sequence>
<protein>
    <submittedName>
        <fullName evidence="2">Uncharacterized protein</fullName>
    </submittedName>
</protein>
<feature type="compositionally biased region" description="Polar residues" evidence="1">
    <location>
        <begin position="57"/>
        <end position="67"/>
    </location>
</feature>
<name>A0ABP0GVD1_CLALP</name>
<keyword evidence="3" id="KW-1185">Reference proteome</keyword>
<evidence type="ECO:0000256" key="1">
    <source>
        <dbReference type="SAM" id="MobiDB-lite"/>
    </source>
</evidence>
<organism evidence="2 3">
    <name type="scientific">Clavelina lepadiformis</name>
    <name type="common">Light-bulb sea squirt</name>
    <name type="synonym">Ascidia lepadiformis</name>
    <dbReference type="NCBI Taxonomy" id="159417"/>
    <lineage>
        <taxon>Eukaryota</taxon>
        <taxon>Metazoa</taxon>
        <taxon>Chordata</taxon>
        <taxon>Tunicata</taxon>
        <taxon>Ascidiacea</taxon>
        <taxon>Aplousobranchia</taxon>
        <taxon>Clavelinidae</taxon>
        <taxon>Clavelina</taxon>
    </lineage>
</organism>
<dbReference type="Proteomes" id="UP001642483">
    <property type="component" value="Unassembled WGS sequence"/>
</dbReference>
<accession>A0ABP0GVD1</accession>
<feature type="region of interest" description="Disordered" evidence="1">
    <location>
        <begin position="25"/>
        <end position="99"/>
    </location>
</feature>
<dbReference type="EMBL" id="CAWYQH010000152">
    <property type="protein sequence ID" value="CAK8695691.1"/>
    <property type="molecule type" value="Genomic_DNA"/>
</dbReference>
<evidence type="ECO:0000313" key="3">
    <source>
        <dbReference type="Proteomes" id="UP001642483"/>
    </source>
</evidence>